<evidence type="ECO:0000313" key="3">
    <source>
        <dbReference type="Proteomes" id="UP000525078"/>
    </source>
</evidence>
<reference evidence="3 4" key="1">
    <citation type="journal article" date="2020" name="bioRxiv">
        <title>Sequence and annotation of 42 cannabis genomes reveals extensive copy number variation in cannabinoid synthesis and pathogen resistance genes.</title>
        <authorList>
            <person name="Mckernan K.J."/>
            <person name="Helbert Y."/>
            <person name="Kane L.T."/>
            <person name="Ebling H."/>
            <person name="Zhang L."/>
            <person name="Liu B."/>
            <person name="Eaton Z."/>
            <person name="Mclaughlin S."/>
            <person name="Kingan S."/>
            <person name="Baybayan P."/>
            <person name="Concepcion G."/>
            <person name="Jordan M."/>
            <person name="Riva A."/>
            <person name="Barbazuk W."/>
            <person name="Harkins T."/>
        </authorList>
    </citation>
    <scope>NUCLEOTIDE SEQUENCE [LARGE SCALE GENOMIC DNA]</scope>
    <source>
        <strain evidence="3 4">cv. Jamaican Lion 4</strain>
        <strain evidence="2">Father</strain>
        <strain evidence="1">Mother</strain>
        <tissue evidence="1">Leaf</tissue>
    </source>
</reference>
<evidence type="ECO:0000313" key="4">
    <source>
        <dbReference type="Proteomes" id="UP000583929"/>
    </source>
</evidence>
<proteinExistence type="predicted"/>
<dbReference type="AlphaFoldDB" id="A0A7J6EQN7"/>
<keyword evidence="4" id="KW-1185">Reference proteome</keyword>
<protein>
    <submittedName>
        <fullName evidence="1">Uncharacterized protein</fullName>
    </submittedName>
</protein>
<gene>
    <name evidence="1" type="ORF">F8388_011271</name>
    <name evidence="2" type="ORF">G4B88_007126</name>
</gene>
<organism evidence="1 3">
    <name type="scientific">Cannabis sativa</name>
    <name type="common">Hemp</name>
    <name type="synonym">Marijuana</name>
    <dbReference type="NCBI Taxonomy" id="3483"/>
    <lineage>
        <taxon>Eukaryota</taxon>
        <taxon>Viridiplantae</taxon>
        <taxon>Streptophyta</taxon>
        <taxon>Embryophyta</taxon>
        <taxon>Tracheophyta</taxon>
        <taxon>Spermatophyta</taxon>
        <taxon>Magnoliopsida</taxon>
        <taxon>eudicotyledons</taxon>
        <taxon>Gunneridae</taxon>
        <taxon>Pentapetalae</taxon>
        <taxon>rosids</taxon>
        <taxon>fabids</taxon>
        <taxon>Rosales</taxon>
        <taxon>Cannabaceae</taxon>
        <taxon>Cannabis</taxon>
    </lineage>
</organism>
<dbReference type="Proteomes" id="UP000525078">
    <property type="component" value="Unassembled WGS sequence"/>
</dbReference>
<comment type="caution">
    <text evidence="1">The sequence shown here is derived from an EMBL/GenBank/DDBJ whole genome shotgun (WGS) entry which is preliminary data.</text>
</comment>
<sequence length="79" mass="9326">MLEKDLYKAEYGVNISGLMVTIAYEHSIAVISFEYGYNYLRSQYAYDVAPDWLLISVEYWSVSMLPYERYIRFNDSATQ</sequence>
<dbReference type="EMBL" id="JAATIQ010000091">
    <property type="protein sequence ID" value="KAF4384489.1"/>
    <property type="molecule type" value="Genomic_DNA"/>
</dbReference>
<accession>A0A7J6EQN7</accession>
<name>A0A7J6EQN7_CANSA</name>
<evidence type="ECO:0000313" key="1">
    <source>
        <dbReference type="EMBL" id="KAF4360636.1"/>
    </source>
</evidence>
<evidence type="ECO:0000313" key="2">
    <source>
        <dbReference type="EMBL" id="KAF4384489.1"/>
    </source>
</evidence>
<dbReference type="EMBL" id="JAATIP010000200">
    <property type="protein sequence ID" value="KAF4360636.1"/>
    <property type="molecule type" value="Genomic_DNA"/>
</dbReference>
<dbReference type="Proteomes" id="UP000583929">
    <property type="component" value="Unassembled WGS sequence"/>
</dbReference>